<dbReference type="KEGG" id="dpx:DAPPUDRAFT_112421"/>
<dbReference type="Proteomes" id="UP000000305">
    <property type="component" value="Unassembled WGS sequence"/>
</dbReference>
<evidence type="ECO:0000313" key="2">
    <source>
        <dbReference type="EMBL" id="EFX70745.1"/>
    </source>
</evidence>
<sequence>MVESPSPANTTSSISTEAANEGNYSGSDYTTREESQVQKKMQGEKFTLTWTTDENGFQPRGDHLPVAPVHVYELPVTLPYHRSGAAFCEGRYTPPDGVEWKQFCSTVESNSGTKESYVMDNRVRSSRIVRIRLCPRELGTLKRDTYTEFARIWVVVICGVIDLCPSPKTYGYCMLIVFDDVEALMVRQLLNLKGANDLFLSENL</sequence>
<dbReference type="InParanoid" id="E9HC02"/>
<dbReference type="EMBL" id="GL732618">
    <property type="protein sequence ID" value="EFX70745.1"/>
    <property type="molecule type" value="Genomic_DNA"/>
</dbReference>
<gene>
    <name evidence="2" type="ORF">DAPPUDRAFT_112421</name>
</gene>
<name>E9HC02_DAPPU</name>
<dbReference type="AlphaFoldDB" id="E9HC02"/>
<evidence type="ECO:0000313" key="3">
    <source>
        <dbReference type="Proteomes" id="UP000000305"/>
    </source>
</evidence>
<feature type="region of interest" description="Disordered" evidence="1">
    <location>
        <begin position="1"/>
        <end position="40"/>
    </location>
</feature>
<evidence type="ECO:0000256" key="1">
    <source>
        <dbReference type="SAM" id="MobiDB-lite"/>
    </source>
</evidence>
<keyword evidence="3" id="KW-1185">Reference proteome</keyword>
<dbReference type="OrthoDB" id="7255276at2759"/>
<feature type="compositionally biased region" description="Polar residues" evidence="1">
    <location>
        <begin position="1"/>
        <end position="29"/>
    </location>
</feature>
<reference evidence="2 3" key="1">
    <citation type="journal article" date="2011" name="Science">
        <title>The ecoresponsive genome of Daphnia pulex.</title>
        <authorList>
            <person name="Colbourne J.K."/>
            <person name="Pfrender M.E."/>
            <person name="Gilbert D."/>
            <person name="Thomas W.K."/>
            <person name="Tucker A."/>
            <person name="Oakley T.H."/>
            <person name="Tokishita S."/>
            <person name="Aerts A."/>
            <person name="Arnold G.J."/>
            <person name="Basu M.K."/>
            <person name="Bauer D.J."/>
            <person name="Caceres C.E."/>
            <person name="Carmel L."/>
            <person name="Casola C."/>
            <person name="Choi J.H."/>
            <person name="Detter J.C."/>
            <person name="Dong Q."/>
            <person name="Dusheyko S."/>
            <person name="Eads B.D."/>
            <person name="Frohlich T."/>
            <person name="Geiler-Samerotte K.A."/>
            <person name="Gerlach D."/>
            <person name="Hatcher P."/>
            <person name="Jogdeo S."/>
            <person name="Krijgsveld J."/>
            <person name="Kriventseva E.V."/>
            <person name="Kultz D."/>
            <person name="Laforsch C."/>
            <person name="Lindquist E."/>
            <person name="Lopez J."/>
            <person name="Manak J.R."/>
            <person name="Muller J."/>
            <person name="Pangilinan J."/>
            <person name="Patwardhan R.P."/>
            <person name="Pitluck S."/>
            <person name="Pritham E.J."/>
            <person name="Rechtsteiner A."/>
            <person name="Rho M."/>
            <person name="Rogozin I.B."/>
            <person name="Sakarya O."/>
            <person name="Salamov A."/>
            <person name="Schaack S."/>
            <person name="Shapiro H."/>
            <person name="Shiga Y."/>
            <person name="Skalitzky C."/>
            <person name="Smith Z."/>
            <person name="Souvorov A."/>
            <person name="Sung W."/>
            <person name="Tang Z."/>
            <person name="Tsuchiya D."/>
            <person name="Tu H."/>
            <person name="Vos H."/>
            <person name="Wang M."/>
            <person name="Wolf Y.I."/>
            <person name="Yamagata H."/>
            <person name="Yamada T."/>
            <person name="Ye Y."/>
            <person name="Shaw J.R."/>
            <person name="Andrews J."/>
            <person name="Crease T.J."/>
            <person name="Tang H."/>
            <person name="Lucas S.M."/>
            <person name="Robertson H.M."/>
            <person name="Bork P."/>
            <person name="Koonin E.V."/>
            <person name="Zdobnov E.M."/>
            <person name="Grigoriev I.V."/>
            <person name="Lynch M."/>
            <person name="Boore J.L."/>
        </authorList>
    </citation>
    <scope>NUCLEOTIDE SEQUENCE [LARGE SCALE GENOMIC DNA]</scope>
</reference>
<accession>E9HC02</accession>
<organism evidence="2 3">
    <name type="scientific">Daphnia pulex</name>
    <name type="common">Water flea</name>
    <dbReference type="NCBI Taxonomy" id="6669"/>
    <lineage>
        <taxon>Eukaryota</taxon>
        <taxon>Metazoa</taxon>
        <taxon>Ecdysozoa</taxon>
        <taxon>Arthropoda</taxon>
        <taxon>Crustacea</taxon>
        <taxon>Branchiopoda</taxon>
        <taxon>Diplostraca</taxon>
        <taxon>Cladocera</taxon>
        <taxon>Anomopoda</taxon>
        <taxon>Daphniidae</taxon>
        <taxon>Daphnia</taxon>
    </lineage>
</organism>
<feature type="compositionally biased region" description="Basic and acidic residues" evidence="1">
    <location>
        <begin position="30"/>
        <end position="40"/>
    </location>
</feature>
<dbReference type="HOGENOM" id="CLU_1344502_0_0_1"/>
<proteinExistence type="predicted"/>
<dbReference type="GO" id="GO:0008010">
    <property type="term" value="F:structural constituent of chitin-based larval cuticle"/>
    <property type="evidence" value="ECO:0000318"/>
    <property type="project" value="GO_Central"/>
</dbReference>
<dbReference type="GO" id="GO:0062129">
    <property type="term" value="C:chitin-based extracellular matrix"/>
    <property type="evidence" value="ECO:0000318"/>
    <property type="project" value="GO_Central"/>
</dbReference>
<protein>
    <submittedName>
        <fullName evidence="2">Uncharacterized protein</fullName>
    </submittedName>
</protein>